<feature type="domain" description="Glycosyltransferase 2-like" evidence="1">
    <location>
        <begin position="13"/>
        <end position="142"/>
    </location>
</feature>
<dbReference type="CDD" id="cd04186">
    <property type="entry name" value="GT_2_like_c"/>
    <property type="match status" value="1"/>
</dbReference>
<evidence type="ECO:0000313" key="5">
    <source>
        <dbReference type="Proteomes" id="UP000185680"/>
    </source>
</evidence>
<dbReference type="InterPro" id="IPR001173">
    <property type="entry name" value="Glyco_trans_2-like"/>
</dbReference>
<dbReference type="SUPFAM" id="SSF53448">
    <property type="entry name" value="Nucleotide-diphospho-sugar transferases"/>
    <property type="match status" value="1"/>
</dbReference>
<dbReference type="Proteomes" id="UP000185657">
    <property type="component" value="Unassembled WGS sequence"/>
</dbReference>
<evidence type="ECO:0000259" key="1">
    <source>
        <dbReference type="Pfam" id="PF00535"/>
    </source>
</evidence>
<protein>
    <recommendedName>
        <fullName evidence="1">Glycosyltransferase 2-like domain-containing protein</fullName>
    </recommendedName>
</protein>
<dbReference type="OrthoDB" id="9771846at2"/>
<dbReference type="EMBL" id="LVWD01000003">
    <property type="protein sequence ID" value="OAD43762.1"/>
    <property type="molecule type" value="Genomic_DNA"/>
</dbReference>
<dbReference type="PANTHER" id="PTHR43179">
    <property type="entry name" value="RHAMNOSYLTRANSFERASE WBBL"/>
    <property type="match status" value="1"/>
</dbReference>
<dbReference type="InterPro" id="IPR029044">
    <property type="entry name" value="Nucleotide-diphossugar_trans"/>
</dbReference>
<dbReference type="Gene3D" id="3.90.550.10">
    <property type="entry name" value="Spore Coat Polysaccharide Biosynthesis Protein SpsA, Chain A"/>
    <property type="match status" value="1"/>
</dbReference>
<dbReference type="Pfam" id="PF00535">
    <property type="entry name" value="Glycos_transf_2"/>
    <property type="match status" value="1"/>
</dbReference>
<proteinExistence type="predicted"/>
<evidence type="ECO:0000313" key="4">
    <source>
        <dbReference type="Proteomes" id="UP000185657"/>
    </source>
</evidence>
<reference evidence="2 5" key="2">
    <citation type="submission" date="2016-10" db="EMBL/GenBank/DDBJ databases">
        <title>Hydorgenophaga sp. LPB0072 isolated from gastropod.</title>
        <authorList>
            <person name="Kim E."/>
            <person name="Yi H."/>
        </authorList>
    </citation>
    <scope>NUCLEOTIDE SEQUENCE [LARGE SCALE GENOMIC DNA]</scope>
    <source>
        <strain evidence="2 5">LPB0072</strain>
    </source>
</reference>
<dbReference type="KEGG" id="hyl:LPB072_16605"/>
<keyword evidence="4" id="KW-1185">Reference proteome</keyword>
<dbReference type="RefSeq" id="WP_066086234.1">
    <property type="nucleotide sequence ID" value="NZ_CP017476.1"/>
</dbReference>
<accession>A0A163CN51</accession>
<reference evidence="3 4" key="1">
    <citation type="submission" date="2016-02" db="EMBL/GenBank/DDBJ databases">
        <title>Draft genome sequence of Hydrogenophaga sp. LPB0072.</title>
        <authorList>
            <person name="Shin S.-K."/>
            <person name="Yi H."/>
        </authorList>
    </citation>
    <scope>NUCLEOTIDE SEQUENCE [LARGE SCALE GENOMIC DNA]</scope>
    <source>
        <strain evidence="3 4">LPB0072</strain>
    </source>
</reference>
<gene>
    <name evidence="2" type="ORF">LPB072_16605</name>
    <name evidence="3" type="ORF">LPB72_04435</name>
</gene>
<evidence type="ECO:0000313" key="3">
    <source>
        <dbReference type="EMBL" id="OAD43762.1"/>
    </source>
</evidence>
<dbReference type="Proteomes" id="UP000185680">
    <property type="component" value="Chromosome"/>
</dbReference>
<dbReference type="AlphaFoldDB" id="A0A163CN51"/>
<evidence type="ECO:0000313" key="2">
    <source>
        <dbReference type="EMBL" id="AOW14217.1"/>
    </source>
</evidence>
<sequence>MQKNHTRHTERITVITVNFRTPELVVDLIESVASQRITIPGIDMYIVDNASGDHSIETIKNHLKDKCHHWVTLIASPVNGGFSAGNNLALKRVIGCATTDFVWLLNPDTRLLPEAGNELLGFIKKENSTVIAGSRLEDADGTPQVSAFNFPGVISEMCRGFNLGLMDRLFRRFIVPKPVSEMAEPCDWLAGASILMSTETIRTVGFMDENYFLYFEEVDYCLQAKRKRIQCWYVPTSRVYHAVGASTKISDSRTKRPGIPQYWFDSRRRFFLKNRGPLSLLAADLLFMIGHSTWFLRGKIQPGGQSGALKMMPPHYFRDFFRNSALVRGLTFKK</sequence>
<organism evidence="2 5">
    <name type="scientific">Hydrogenophaga crassostreae</name>
    <dbReference type="NCBI Taxonomy" id="1763535"/>
    <lineage>
        <taxon>Bacteria</taxon>
        <taxon>Pseudomonadati</taxon>
        <taxon>Pseudomonadota</taxon>
        <taxon>Betaproteobacteria</taxon>
        <taxon>Burkholderiales</taxon>
        <taxon>Comamonadaceae</taxon>
        <taxon>Hydrogenophaga</taxon>
    </lineage>
</organism>
<dbReference type="STRING" id="1763535.LPB072_16605"/>
<name>A0A163CN51_9BURK</name>
<dbReference type="EMBL" id="CP017476">
    <property type="protein sequence ID" value="AOW14217.1"/>
    <property type="molecule type" value="Genomic_DNA"/>
</dbReference>
<dbReference type="PANTHER" id="PTHR43179:SF7">
    <property type="entry name" value="RHAMNOSYLTRANSFERASE WBBL"/>
    <property type="match status" value="1"/>
</dbReference>